<dbReference type="InterPro" id="IPR036236">
    <property type="entry name" value="Znf_C2H2_sf"/>
</dbReference>
<dbReference type="InterPro" id="IPR003604">
    <property type="entry name" value="Matrin/U1-like-C_Znf_C2H2"/>
</dbReference>
<dbReference type="SMART" id="SM00451">
    <property type="entry name" value="ZnF_U1"/>
    <property type="match status" value="2"/>
</dbReference>
<feature type="domain" description="U1-type" evidence="2">
    <location>
        <begin position="40"/>
        <end position="74"/>
    </location>
</feature>
<feature type="region of interest" description="Disordered" evidence="1">
    <location>
        <begin position="20"/>
        <end position="41"/>
    </location>
</feature>
<dbReference type="GO" id="GO:0008270">
    <property type="term" value="F:zinc ion binding"/>
    <property type="evidence" value="ECO:0007669"/>
    <property type="project" value="InterPro"/>
</dbReference>
<dbReference type="SUPFAM" id="SSF57667">
    <property type="entry name" value="beta-beta-alpha zinc fingers"/>
    <property type="match status" value="1"/>
</dbReference>
<dbReference type="AlphaFoldDB" id="A0A915KDD0"/>
<evidence type="ECO:0000259" key="2">
    <source>
        <dbReference type="SMART" id="SM00451"/>
    </source>
</evidence>
<organism evidence="3 4">
    <name type="scientific">Romanomermis culicivorax</name>
    <name type="common">Nematode worm</name>
    <dbReference type="NCBI Taxonomy" id="13658"/>
    <lineage>
        <taxon>Eukaryota</taxon>
        <taxon>Metazoa</taxon>
        <taxon>Ecdysozoa</taxon>
        <taxon>Nematoda</taxon>
        <taxon>Enoplea</taxon>
        <taxon>Dorylaimia</taxon>
        <taxon>Mermithida</taxon>
        <taxon>Mermithoidea</taxon>
        <taxon>Mermithidae</taxon>
        <taxon>Romanomermis</taxon>
    </lineage>
</organism>
<name>A0A915KDD0_ROMCU</name>
<evidence type="ECO:0000313" key="4">
    <source>
        <dbReference type="WBParaSite" id="nRc.2.0.1.t36380-RA"/>
    </source>
</evidence>
<dbReference type="GO" id="GO:0003676">
    <property type="term" value="F:nucleic acid binding"/>
    <property type="evidence" value="ECO:0007669"/>
    <property type="project" value="InterPro"/>
</dbReference>
<dbReference type="WBParaSite" id="nRc.2.0.1.t36380-RA">
    <property type="protein sequence ID" value="nRc.2.0.1.t36380-RA"/>
    <property type="gene ID" value="nRc.2.0.1.g36380"/>
</dbReference>
<proteinExistence type="predicted"/>
<protein>
    <submittedName>
        <fullName evidence="4">U1-type domain-containing protein</fullName>
    </submittedName>
</protein>
<sequence>MSTSNNGNVKIDVFEVVESDEEEVNNAQSTAPEEESATDGKEFHCPQCDVLIIGSGTWSHHLESRFHKRCIELDNEFIMNEDDLFVDDESSLSVFLADYKGYLPGLEFIIEDRTANDIKCILCRALLKSNVAAIDHVKTHKHQLKYLTKLEPGYVKSLRQKCLKNYEMSHIVDNRCSEILRRLGRQKSRVHEKNHEEKKRQKILNLVAKQISKNSETKRISNGVQVDDLDEMPKSAMITKTLLMAKIETFPDDEVSYVDGQRDHQNYYNILVFPGFSKERKDELIDKYCREIEESCGRSSIRSRAILPPDGEFVFKHHRKIDEKVDNSCVIDADVKVLPPAAASFLNGEDDDSTTTSLLSLQKQRQKQIEAKEKIAMAAMIKPVKSLVPKPPPGFLGAVVAGRPPPINTSLPPPGV</sequence>
<accession>A0A915KDD0</accession>
<feature type="domain" description="U1-type" evidence="2">
    <location>
        <begin position="115"/>
        <end position="149"/>
    </location>
</feature>
<reference evidence="4" key="1">
    <citation type="submission" date="2022-11" db="UniProtKB">
        <authorList>
            <consortium name="WormBaseParasite"/>
        </authorList>
    </citation>
    <scope>IDENTIFICATION</scope>
</reference>
<dbReference type="Proteomes" id="UP000887565">
    <property type="component" value="Unplaced"/>
</dbReference>
<evidence type="ECO:0000313" key="3">
    <source>
        <dbReference type="Proteomes" id="UP000887565"/>
    </source>
</evidence>
<evidence type="ECO:0000256" key="1">
    <source>
        <dbReference type="SAM" id="MobiDB-lite"/>
    </source>
</evidence>
<keyword evidence="3" id="KW-1185">Reference proteome</keyword>